<dbReference type="InterPro" id="IPR001128">
    <property type="entry name" value="Cyt_P450"/>
</dbReference>
<evidence type="ECO:0000256" key="1">
    <source>
        <dbReference type="ARBA" id="ARBA00010617"/>
    </source>
</evidence>
<dbReference type="GO" id="GO:0004497">
    <property type="term" value="F:monooxygenase activity"/>
    <property type="evidence" value="ECO:0007669"/>
    <property type="project" value="UniProtKB-KW"/>
</dbReference>
<dbReference type="GO" id="GO:0016705">
    <property type="term" value="F:oxidoreductase activity, acting on paired donors, with incorporation or reduction of molecular oxygen"/>
    <property type="evidence" value="ECO:0007669"/>
    <property type="project" value="InterPro"/>
</dbReference>
<feature type="binding site" description="axial binding residue" evidence="7">
    <location>
        <position position="69"/>
    </location>
    <ligand>
        <name>heme</name>
        <dbReference type="ChEBI" id="CHEBI:30413"/>
    </ligand>
    <ligandPart>
        <name>Fe</name>
        <dbReference type="ChEBI" id="CHEBI:18248"/>
    </ligandPart>
</feature>
<dbReference type="AlphaFoldDB" id="A0AAV6VRV9"/>
<evidence type="ECO:0008006" key="11">
    <source>
        <dbReference type="Google" id="ProtNLM"/>
    </source>
</evidence>
<reference evidence="9 10" key="1">
    <citation type="journal article" date="2022" name="Nat. Ecol. Evol.">
        <title>A masculinizing supergene underlies an exaggerated male reproductive morph in a spider.</title>
        <authorList>
            <person name="Hendrickx F."/>
            <person name="De Corte Z."/>
            <person name="Sonet G."/>
            <person name="Van Belleghem S.M."/>
            <person name="Kostlbacher S."/>
            <person name="Vangestel C."/>
        </authorList>
    </citation>
    <scope>NUCLEOTIDE SEQUENCE [LARGE SCALE GENOMIC DNA]</scope>
    <source>
        <strain evidence="9">W744_W776</strain>
    </source>
</reference>
<evidence type="ECO:0000256" key="4">
    <source>
        <dbReference type="ARBA" id="ARBA00023002"/>
    </source>
</evidence>
<organism evidence="9 10">
    <name type="scientific">Oedothorax gibbosus</name>
    <dbReference type="NCBI Taxonomy" id="931172"/>
    <lineage>
        <taxon>Eukaryota</taxon>
        <taxon>Metazoa</taxon>
        <taxon>Ecdysozoa</taxon>
        <taxon>Arthropoda</taxon>
        <taxon>Chelicerata</taxon>
        <taxon>Arachnida</taxon>
        <taxon>Araneae</taxon>
        <taxon>Araneomorphae</taxon>
        <taxon>Entelegynae</taxon>
        <taxon>Araneoidea</taxon>
        <taxon>Linyphiidae</taxon>
        <taxon>Erigoninae</taxon>
        <taxon>Oedothorax</taxon>
    </lineage>
</organism>
<name>A0AAV6VRV9_9ARAC</name>
<keyword evidence="5 7" id="KW-0408">Iron</keyword>
<evidence type="ECO:0000313" key="10">
    <source>
        <dbReference type="Proteomes" id="UP000827092"/>
    </source>
</evidence>
<evidence type="ECO:0000256" key="5">
    <source>
        <dbReference type="ARBA" id="ARBA00023004"/>
    </source>
</evidence>
<dbReference type="GO" id="GO:0020037">
    <property type="term" value="F:heme binding"/>
    <property type="evidence" value="ECO:0007669"/>
    <property type="project" value="InterPro"/>
</dbReference>
<evidence type="ECO:0000256" key="3">
    <source>
        <dbReference type="ARBA" id="ARBA00022723"/>
    </source>
</evidence>
<sequence length="123" mass="14194">MHSDTDTTIQGYKIHKGTTVTANFWAIHHDPNLWNDPDTFDPERFLSQDGKSVKKSPNFILFSLGKRACPGETMAYIEIFLYFVSMLQKYAIKLPDGVKPSFDVEMGLTYSREPYDIRMIPRI</sequence>
<dbReference type="PANTHER" id="PTHR24289:SF1">
    <property type="entry name" value="STEROID 17-ALPHA-HYDROXYLASE_17,20 LYASE"/>
    <property type="match status" value="1"/>
</dbReference>
<dbReference type="PANTHER" id="PTHR24289">
    <property type="entry name" value="STEROID 17-ALPHA-HYDROXYLASE/17,20 LYASE"/>
    <property type="match status" value="1"/>
</dbReference>
<dbReference type="Pfam" id="PF00067">
    <property type="entry name" value="p450"/>
    <property type="match status" value="1"/>
</dbReference>
<dbReference type="InterPro" id="IPR002401">
    <property type="entry name" value="Cyt_P450_E_grp-I"/>
</dbReference>
<gene>
    <name evidence="9" type="ORF">JTE90_015104</name>
</gene>
<dbReference type="Gene3D" id="1.10.630.10">
    <property type="entry name" value="Cytochrome P450"/>
    <property type="match status" value="1"/>
</dbReference>
<dbReference type="GO" id="GO:0005506">
    <property type="term" value="F:iron ion binding"/>
    <property type="evidence" value="ECO:0007669"/>
    <property type="project" value="InterPro"/>
</dbReference>
<keyword evidence="3 7" id="KW-0479">Metal-binding</keyword>
<dbReference type="Proteomes" id="UP000827092">
    <property type="component" value="Unassembled WGS sequence"/>
</dbReference>
<evidence type="ECO:0000256" key="2">
    <source>
        <dbReference type="ARBA" id="ARBA00022617"/>
    </source>
</evidence>
<dbReference type="EMBL" id="JAFNEN010000034">
    <property type="protein sequence ID" value="KAG8198890.1"/>
    <property type="molecule type" value="Genomic_DNA"/>
</dbReference>
<keyword evidence="6 8" id="KW-0503">Monooxygenase</keyword>
<comment type="caution">
    <text evidence="9">The sequence shown here is derived from an EMBL/GenBank/DDBJ whole genome shotgun (WGS) entry which is preliminary data.</text>
</comment>
<dbReference type="PROSITE" id="PS00086">
    <property type="entry name" value="CYTOCHROME_P450"/>
    <property type="match status" value="1"/>
</dbReference>
<dbReference type="InterPro" id="IPR017972">
    <property type="entry name" value="Cyt_P450_CS"/>
</dbReference>
<evidence type="ECO:0000256" key="8">
    <source>
        <dbReference type="RuleBase" id="RU000461"/>
    </source>
</evidence>
<comment type="cofactor">
    <cofactor evidence="7">
        <name>heme</name>
        <dbReference type="ChEBI" id="CHEBI:30413"/>
    </cofactor>
</comment>
<dbReference type="SUPFAM" id="SSF48264">
    <property type="entry name" value="Cytochrome P450"/>
    <property type="match status" value="1"/>
</dbReference>
<comment type="similarity">
    <text evidence="1 8">Belongs to the cytochrome P450 family.</text>
</comment>
<keyword evidence="4 8" id="KW-0560">Oxidoreductase</keyword>
<protein>
    <recommendedName>
        <fullName evidence="11">Cytochrome P450</fullName>
    </recommendedName>
</protein>
<dbReference type="PRINTS" id="PR00463">
    <property type="entry name" value="EP450I"/>
</dbReference>
<evidence type="ECO:0000256" key="6">
    <source>
        <dbReference type="ARBA" id="ARBA00023033"/>
    </source>
</evidence>
<keyword evidence="10" id="KW-1185">Reference proteome</keyword>
<keyword evidence="2 7" id="KW-0349">Heme</keyword>
<evidence type="ECO:0000313" key="9">
    <source>
        <dbReference type="EMBL" id="KAG8198890.1"/>
    </source>
</evidence>
<proteinExistence type="inferred from homology"/>
<evidence type="ECO:0000256" key="7">
    <source>
        <dbReference type="PIRSR" id="PIRSR602401-1"/>
    </source>
</evidence>
<accession>A0AAV6VRV9</accession>
<dbReference type="InterPro" id="IPR036396">
    <property type="entry name" value="Cyt_P450_sf"/>
</dbReference>